<sequence length="76" mass="8512">MKFTVASLQKGQKGIIKKFSNDDIPLKLLEMGCLPGNELELVQTAPFRDPMYLNINGSHLAIRKETALLIEIEVVE</sequence>
<reference evidence="3 4" key="1">
    <citation type="submission" date="2016-11" db="EMBL/GenBank/DDBJ databases">
        <authorList>
            <person name="Jaros S."/>
            <person name="Januszkiewicz K."/>
            <person name="Wedrychowicz H."/>
        </authorList>
    </citation>
    <scope>NUCLEOTIDE SEQUENCE [LARGE SCALE GENOMIC DNA]</scope>
    <source>
        <strain evidence="3 4">DSM 21425</strain>
    </source>
</reference>
<dbReference type="STRING" id="579105.SAMN04488096_105152"/>
<dbReference type="RefSeq" id="WP_073150471.1">
    <property type="nucleotide sequence ID" value="NZ_FQYY01000005.1"/>
</dbReference>
<dbReference type="Gene3D" id="2.30.30.90">
    <property type="match status" value="1"/>
</dbReference>
<dbReference type="PANTHER" id="PTHR42954:SF2">
    <property type="entry name" value="FE(2+) TRANSPORT PROTEIN A"/>
    <property type="match status" value="1"/>
</dbReference>
<dbReference type="SMART" id="SM00899">
    <property type="entry name" value="FeoA"/>
    <property type="match status" value="1"/>
</dbReference>
<dbReference type="InterPro" id="IPR007167">
    <property type="entry name" value="Fe-transptr_FeoA-like"/>
</dbReference>
<dbReference type="InterPro" id="IPR008988">
    <property type="entry name" value="Transcriptional_repressor_C"/>
</dbReference>
<evidence type="ECO:0000313" key="3">
    <source>
        <dbReference type="EMBL" id="SHI86481.1"/>
    </source>
</evidence>
<dbReference type="AlphaFoldDB" id="A0A1M6ELT9"/>
<gene>
    <name evidence="3" type="ORF">SAMN04488096_105152</name>
</gene>
<dbReference type="InterPro" id="IPR052713">
    <property type="entry name" value="FeoA"/>
</dbReference>
<accession>A0A1M6ELT9</accession>
<evidence type="ECO:0000256" key="1">
    <source>
        <dbReference type="ARBA" id="ARBA00023004"/>
    </source>
</evidence>
<dbReference type="SUPFAM" id="SSF50037">
    <property type="entry name" value="C-terminal domain of transcriptional repressors"/>
    <property type="match status" value="1"/>
</dbReference>
<evidence type="ECO:0000259" key="2">
    <source>
        <dbReference type="SMART" id="SM00899"/>
    </source>
</evidence>
<dbReference type="OrthoDB" id="9811076at2"/>
<dbReference type="GO" id="GO:0046914">
    <property type="term" value="F:transition metal ion binding"/>
    <property type="evidence" value="ECO:0007669"/>
    <property type="project" value="InterPro"/>
</dbReference>
<proteinExistence type="predicted"/>
<keyword evidence="1" id="KW-0408">Iron</keyword>
<dbReference type="PANTHER" id="PTHR42954">
    <property type="entry name" value="FE(2+) TRANSPORT PROTEIN A"/>
    <property type="match status" value="1"/>
</dbReference>
<organism evidence="3 4">
    <name type="scientific">Mesonia phycicola</name>
    <dbReference type="NCBI Taxonomy" id="579105"/>
    <lineage>
        <taxon>Bacteria</taxon>
        <taxon>Pseudomonadati</taxon>
        <taxon>Bacteroidota</taxon>
        <taxon>Flavobacteriia</taxon>
        <taxon>Flavobacteriales</taxon>
        <taxon>Flavobacteriaceae</taxon>
        <taxon>Mesonia</taxon>
    </lineage>
</organism>
<name>A0A1M6ELT9_9FLAO</name>
<dbReference type="EMBL" id="FQYY01000005">
    <property type="protein sequence ID" value="SHI86481.1"/>
    <property type="molecule type" value="Genomic_DNA"/>
</dbReference>
<protein>
    <submittedName>
        <fullName evidence="3">Ferrous iron transport protein A</fullName>
    </submittedName>
</protein>
<dbReference type="Pfam" id="PF04023">
    <property type="entry name" value="FeoA"/>
    <property type="match status" value="1"/>
</dbReference>
<dbReference type="InterPro" id="IPR038157">
    <property type="entry name" value="FeoA_core_dom"/>
</dbReference>
<feature type="domain" description="Ferrous iron transporter FeoA-like" evidence="2">
    <location>
        <begin position="3"/>
        <end position="74"/>
    </location>
</feature>
<evidence type="ECO:0000313" key="4">
    <source>
        <dbReference type="Proteomes" id="UP000184225"/>
    </source>
</evidence>
<keyword evidence="4" id="KW-1185">Reference proteome</keyword>
<dbReference type="Proteomes" id="UP000184225">
    <property type="component" value="Unassembled WGS sequence"/>
</dbReference>